<protein>
    <submittedName>
        <fullName evidence="1">Uncharacterized protein</fullName>
    </submittedName>
</protein>
<dbReference type="EMBL" id="KV429088">
    <property type="protein sequence ID" value="KZT66522.1"/>
    <property type="molecule type" value="Genomic_DNA"/>
</dbReference>
<evidence type="ECO:0000313" key="1">
    <source>
        <dbReference type="EMBL" id="KZT66522.1"/>
    </source>
</evidence>
<organism evidence="1 2">
    <name type="scientific">Daedalea quercina L-15889</name>
    <dbReference type="NCBI Taxonomy" id="1314783"/>
    <lineage>
        <taxon>Eukaryota</taxon>
        <taxon>Fungi</taxon>
        <taxon>Dikarya</taxon>
        <taxon>Basidiomycota</taxon>
        <taxon>Agaricomycotina</taxon>
        <taxon>Agaricomycetes</taxon>
        <taxon>Polyporales</taxon>
        <taxon>Fomitopsis</taxon>
    </lineage>
</organism>
<gene>
    <name evidence="1" type="ORF">DAEQUDRAFT_730233</name>
</gene>
<reference evidence="1 2" key="1">
    <citation type="journal article" date="2016" name="Mol. Biol. Evol.">
        <title>Comparative Genomics of Early-Diverging Mushroom-Forming Fungi Provides Insights into the Origins of Lignocellulose Decay Capabilities.</title>
        <authorList>
            <person name="Nagy L.G."/>
            <person name="Riley R."/>
            <person name="Tritt A."/>
            <person name="Adam C."/>
            <person name="Daum C."/>
            <person name="Floudas D."/>
            <person name="Sun H."/>
            <person name="Yadav J.S."/>
            <person name="Pangilinan J."/>
            <person name="Larsson K.H."/>
            <person name="Matsuura K."/>
            <person name="Barry K."/>
            <person name="Labutti K."/>
            <person name="Kuo R."/>
            <person name="Ohm R.A."/>
            <person name="Bhattacharya S.S."/>
            <person name="Shirouzu T."/>
            <person name="Yoshinaga Y."/>
            <person name="Martin F.M."/>
            <person name="Grigoriev I.V."/>
            <person name="Hibbett D.S."/>
        </authorList>
    </citation>
    <scope>NUCLEOTIDE SEQUENCE [LARGE SCALE GENOMIC DNA]</scope>
    <source>
        <strain evidence="1 2">L-15889</strain>
    </source>
</reference>
<sequence length="51" mass="5927">MVISLYSNYGLYCIVPEQDVVMVQKYLGIQEVPAWYASGTNATWERVTPRW</sequence>
<name>A0A165N4Z2_9APHY</name>
<keyword evidence="2" id="KW-1185">Reference proteome</keyword>
<dbReference type="Proteomes" id="UP000076727">
    <property type="component" value="Unassembled WGS sequence"/>
</dbReference>
<dbReference type="AlphaFoldDB" id="A0A165N4Z2"/>
<evidence type="ECO:0000313" key="2">
    <source>
        <dbReference type="Proteomes" id="UP000076727"/>
    </source>
</evidence>
<proteinExistence type="predicted"/>
<accession>A0A165N4Z2</accession>